<evidence type="ECO:0000256" key="7">
    <source>
        <dbReference type="ARBA" id="ARBA00038093"/>
    </source>
</evidence>
<evidence type="ECO:0000256" key="8">
    <source>
        <dbReference type="HAMAP-Rule" id="MF_00265"/>
    </source>
</evidence>
<evidence type="ECO:0000259" key="9">
    <source>
        <dbReference type="SMART" id="SM00670"/>
    </source>
</evidence>
<dbReference type="Pfam" id="PF01850">
    <property type="entry name" value="PIN"/>
    <property type="match status" value="1"/>
</dbReference>
<dbReference type="CDD" id="cd18748">
    <property type="entry name" value="PIN_VapC4-5_FitB-like"/>
    <property type="match status" value="1"/>
</dbReference>
<dbReference type="Proteomes" id="UP000634522">
    <property type="component" value="Unassembled WGS sequence"/>
</dbReference>
<dbReference type="InterPro" id="IPR022907">
    <property type="entry name" value="VapC_family"/>
</dbReference>
<protein>
    <recommendedName>
        <fullName evidence="8">Ribonuclease VapC</fullName>
        <shortName evidence="8">RNase VapC</shortName>
        <ecNumber evidence="8">3.1.-.-</ecNumber>
    </recommendedName>
    <alternativeName>
        <fullName evidence="8">Toxin VapC</fullName>
    </alternativeName>
</protein>
<evidence type="ECO:0000313" key="11">
    <source>
        <dbReference type="Proteomes" id="UP000634522"/>
    </source>
</evidence>
<dbReference type="Gene3D" id="3.40.50.1010">
    <property type="entry name" value="5'-nuclease"/>
    <property type="match status" value="1"/>
</dbReference>
<dbReference type="EC" id="3.1.-.-" evidence="8"/>
<dbReference type="PANTHER" id="PTHR33653:SF1">
    <property type="entry name" value="RIBONUCLEASE VAPC2"/>
    <property type="match status" value="1"/>
</dbReference>
<evidence type="ECO:0000256" key="1">
    <source>
        <dbReference type="ARBA" id="ARBA00001946"/>
    </source>
</evidence>
<comment type="function">
    <text evidence="8">Toxic component of a toxin-antitoxin (TA) system. An RNase.</text>
</comment>
<keyword evidence="11" id="KW-1185">Reference proteome</keyword>
<feature type="binding site" evidence="8">
    <location>
        <position position="15"/>
    </location>
    <ligand>
        <name>Mg(2+)</name>
        <dbReference type="ChEBI" id="CHEBI:18420"/>
    </ligand>
</feature>
<name>A0ABX1NDX3_9RHOO</name>
<keyword evidence="4 8" id="KW-0479">Metal-binding</keyword>
<feature type="domain" description="PIN" evidence="9">
    <location>
        <begin position="10"/>
        <end position="130"/>
    </location>
</feature>
<evidence type="ECO:0000256" key="6">
    <source>
        <dbReference type="ARBA" id="ARBA00022842"/>
    </source>
</evidence>
<evidence type="ECO:0000313" key="10">
    <source>
        <dbReference type="EMBL" id="NMF97474.1"/>
    </source>
</evidence>
<proteinExistence type="inferred from homology"/>
<keyword evidence="6 8" id="KW-0460">Magnesium</keyword>
<gene>
    <name evidence="8" type="primary">vapC</name>
    <name evidence="10" type="ORF">GPA27_08745</name>
</gene>
<dbReference type="SUPFAM" id="SSF88723">
    <property type="entry name" value="PIN domain-like"/>
    <property type="match status" value="1"/>
</dbReference>
<keyword evidence="3 8" id="KW-0540">Nuclease</keyword>
<keyword evidence="8" id="KW-0800">Toxin</keyword>
<reference evidence="10 11" key="1">
    <citation type="submission" date="2019-12" db="EMBL/GenBank/DDBJ databases">
        <title>Comparative genomics gives insights into the taxonomy of the Azoarcus-Aromatoleum group and reveals separate origins of nif in the plant-associated Azoarcus and non-plant-associated Aromatoleum sub-groups.</title>
        <authorList>
            <person name="Lafos M."/>
            <person name="Maluk M."/>
            <person name="Batista M."/>
            <person name="Junghare M."/>
            <person name="Carmona M."/>
            <person name="Faoro H."/>
            <person name="Cruz L.M."/>
            <person name="Battistoni F."/>
            <person name="De Souza E."/>
            <person name="Pedrosa F."/>
            <person name="Chen W.-M."/>
            <person name="Poole P.S."/>
            <person name="Dixon R.A."/>
            <person name="James E.K."/>
        </authorList>
    </citation>
    <scope>NUCLEOTIDE SEQUENCE [LARGE SCALE GENOMIC DNA]</scope>
    <source>
        <strain evidence="10 11">T</strain>
    </source>
</reference>
<evidence type="ECO:0000256" key="3">
    <source>
        <dbReference type="ARBA" id="ARBA00022722"/>
    </source>
</evidence>
<dbReference type="InterPro" id="IPR002716">
    <property type="entry name" value="PIN_dom"/>
</dbReference>
<evidence type="ECO:0000256" key="5">
    <source>
        <dbReference type="ARBA" id="ARBA00022801"/>
    </source>
</evidence>
<evidence type="ECO:0000256" key="2">
    <source>
        <dbReference type="ARBA" id="ARBA00022649"/>
    </source>
</evidence>
<dbReference type="SMART" id="SM00670">
    <property type="entry name" value="PINc"/>
    <property type="match status" value="1"/>
</dbReference>
<accession>A0ABX1NDX3</accession>
<feature type="binding site" evidence="8">
    <location>
        <position position="106"/>
    </location>
    <ligand>
        <name>Mg(2+)</name>
        <dbReference type="ChEBI" id="CHEBI:18420"/>
    </ligand>
</feature>
<dbReference type="PANTHER" id="PTHR33653">
    <property type="entry name" value="RIBONUCLEASE VAPC2"/>
    <property type="match status" value="1"/>
</dbReference>
<keyword evidence="2 8" id="KW-1277">Toxin-antitoxin system</keyword>
<dbReference type="HAMAP" id="MF_00265">
    <property type="entry name" value="VapC_Nob1"/>
    <property type="match status" value="1"/>
</dbReference>
<comment type="caution">
    <text evidence="10">The sequence shown here is derived from an EMBL/GenBank/DDBJ whole genome shotgun (WGS) entry which is preliminary data.</text>
</comment>
<evidence type="ECO:0000256" key="4">
    <source>
        <dbReference type="ARBA" id="ARBA00022723"/>
    </source>
</evidence>
<dbReference type="InterPro" id="IPR050556">
    <property type="entry name" value="Type_II_TA_system_RNase"/>
</dbReference>
<dbReference type="InterPro" id="IPR029060">
    <property type="entry name" value="PIN-like_dom_sf"/>
</dbReference>
<dbReference type="EMBL" id="WTVS01000014">
    <property type="protein sequence ID" value="NMF97474.1"/>
    <property type="molecule type" value="Genomic_DNA"/>
</dbReference>
<comment type="cofactor">
    <cofactor evidence="1 8">
        <name>Mg(2+)</name>
        <dbReference type="ChEBI" id="CHEBI:18420"/>
    </cofactor>
</comment>
<sequence length="144" mass="15643">MRRAVQPGVPRYLLDTNVVSDLVRNPQGEVAARIAEVGEEAVCTSIVVASELRFGAAKSGSPRLRRQLDVILSALTVLPLESPADEHYAEIRALLESAGMPIGPNDLLIAAHARALGLTVVTANLKEFRRVPGLTVENWLNRRE</sequence>
<keyword evidence="5 8" id="KW-0378">Hydrolase</keyword>
<comment type="similarity">
    <text evidence="7 8">Belongs to the PINc/VapC protein family.</text>
</comment>
<organism evidence="10 11">
    <name type="scientific">Aromatoleum toluolicum</name>
    <dbReference type="NCBI Taxonomy" id="90060"/>
    <lineage>
        <taxon>Bacteria</taxon>
        <taxon>Pseudomonadati</taxon>
        <taxon>Pseudomonadota</taxon>
        <taxon>Betaproteobacteria</taxon>
        <taxon>Rhodocyclales</taxon>
        <taxon>Rhodocyclaceae</taxon>
        <taxon>Aromatoleum</taxon>
    </lineage>
</organism>